<evidence type="ECO:0000313" key="2">
    <source>
        <dbReference type="EMBL" id="CAB4833410.1"/>
    </source>
</evidence>
<keyword evidence="1" id="KW-0472">Membrane</keyword>
<feature type="transmembrane region" description="Helical" evidence="1">
    <location>
        <begin position="225"/>
        <end position="244"/>
    </location>
</feature>
<dbReference type="EMBL" id="CAFABE010000090">
    <property type="protein sequence ID" value="CAB4833410.1"/>
    <property type="molecule type" value="Genomic_DNA"/>
</dbReference>
<feature type="transmembrane region" description="Helical" evidence="1">
    <location>
        <begin position="330"/>
        <end position="348"/>
    </location>
</feature>
<proteinExistence type="predicted"/>
<gene>
    <name evidence="2" type="ORF">UFOPK3164_01457</name>
    <name evidence="3" type="ORF">UFOPK3427_00508</name>
    <name evidence="4" type="ORF">UFOPK4112_00739</name>
</gene>
<sequence>MAFLPGKKEGIRDHRGLAFLLTLVALVPVIVVIFQRTGHSYLPAADQALIDLRVRDVFSFSSNTPFLGPYSRFGWNHPGALLYYLLAVINWPLGNPAWGLLLGVALLEGIALAWTARLAWVFGGLKTLIPWVAVVSLSCLAVGPNVLEVIWGPNILLPFFVLFLLQCWVILCGDSRRLLGLVFVGTLLIQTHVGYAVPVIVLSLASVTWLYIGIKKNWIVHHARLTWRGPLILFVVLWFPPLVLDPLFHSRLNFVQIISSSNSGSTLGLHGALGYMAAEFHWVPPWLGGADVINPFLGTAYTQPLIWLLIPISLLAISGWAAFTKKNQKLTTLIIMLCVVFGVSILTLSQVTGFALPYLFYWRIVVGASLVILPLWALTQVVQQKYFHWMRAGFLVVLSFSILIASSVQTNRILNANGPITPASPAAQDLISQLTSHGYPKGPILIRYAGSTVLGSWVAVFDDFTLHGVPIKVDPGLGFSFGEGRTATLSQVTAVWYVTDQSQYYSILSGQPSATVLALSQPLTSEKFDQLVTLERTLASSLAAQGRANLIPSLSSELVQVEISPQGDVTKEQLSTLSSLNKEVDQYGCVCSVVSFPPALIPQY</sequence>
<feature type="transmembrane region" description="Helical" evidence="1">
    <location>
        <begin position="75"/>
        <end position="93"/>
    </location>
</feature>
<keyword evidence="1" id="KW-0812">Transmembrane</keyword>
<feature type="transmembrane region" description="Helical" evidence="1">
    <location>
        <begin position="128"/>
        <end position="147"/>
    </location>
</feature>
<feature type="transmembrane region" description="Helical" evidence="1">
    <location>
        <begin position="389"/>
        <end position="408"/>
    </location>
</feature>
<dbReference type="EMBL" id="CAFBLT010000001">
    <property type="protein sequence ID" value="CAB4866300.1"/>
    <property type="molecule type" value="Genomic_DNA"/>
</dbReference>
<feature type="transmembrane region" description="Helical" evidence="1">
    <location>
        <begin position="154"/>
        <end position="173"/>
    </location>
</feature>
<feature type="transmembrane region" description="Helical" evidence="1">
    <location>
        <begin position="360"/>
        <end position="377"/>
    </location>
</feature>
<dbReference type="AlphaFoldDB" id="A0A6J7QM35"/>
<reference evidence="4" key="1">
    <citation type="submission" date="2020-05" db="EMBL/GenBank/DDBJ databases">
        <authorList>
            <person name="Chiriac C."/>
            <person name="Salcher M."/>
            <person name="Ghai R."/>
            <person name="Kavagutti S V."/>
        </authorList>
    </citation>
    <scope>NUCLEOTIDE SEQUENCE</scope>
</reference>
<protein>
    <submittedName>
        <fullName evidence="4">Unannotated protein</fullName>
    </submittedName>
</protein>
<feature type="transmembrane region" description="Helical" evidence="1">
    <location>
        <begin position="16"/>
        <end position="34"/>
    </location>
</feature>
<keyword evidence="1" id="KW-1133">Transmembrane helix</keyword>
<dbReference type="EMBL" id="CAFBPM010000005">
    <property type="protein sequence ID" value="CAB5018141.1"/>
    <property type="molecule type" value="Genomic_DNA"/>
</dbReference>
<feature type="transmembrane region" description="Helical" evidence="1">
    <location>
        <begin position="305"/>
        <end position="323"/>
    </location>
</feature>
<evidence type="ECO:0000256" key="1">
    <source>
        <dbReference type="SAM" id="Phobius"/>
    </source>
</evidence>
<accession>A0A6J7QM35</accession>
<feature type="transmembrane region" description="Helical" evidence="1">
    <location>
        <begin position="193"/>
        <end position="213"/>
    </location>
</feature>
<organism evidence="4">
    <name type="scientific">freshwater metagenome</name>
    <dbReference type="NCBI Taxonomy" id="449393"/>
    <lineage>
        <taxon>unclassified sequences</taxon>
        <taxon>metagenomes</taxon>
        <taxon>ecological metagenomes</taxon>
    </lineage>
</organism>
<evidence type="ECO:0000313" key="3">
    <source>
        <dbReference type="EMBL" id="CAB4866300.1"/>
    </source>
</evidence>
<name>A0A6J7QM35_9ZZZZ</name>
<evidence type="ECO:0000313" key="4">
    <source>
        <dbReference type="EMBL" id="CAB5018141.1"/>
    </source>
</evidence>